<feature type="binding site" evidence="7">
    <location>
        <position position="295"/>
    </location>
    <ligand>
        <name>glyoxylate</name>
        <dbReference type="ChEBI" id="CHEBI:36655"/>
    </ligand>
</feature>
<dbReference type="AlphaFoldDB" id="A0AAW8P526"/>
<dbReference type="RefSeq" id="WP_097626208.1">
    <property type="nucleotide sequence ID" value="NZ_JAILYG010000009.1"/>
</dbReference>
<protein>
    <submittedName>
        <fullName evidence="9">Alpha-hydroxy acid oxidase</fullName>
        <ecNumber evidence="9">1.-.-.-</ecNumber>
    </submittedName>
</protein>
<comment type="similarity">
    <text evidence="5">Belongs to the FMN-dependent alpha-hydroxy acid dehydrogenase family.</text>
</comment>
<dbReference type="GO" id="GO:0010181">
    <property type="term" value="F:FMN binding"/>
    <property type="evidence" value="ECO:0007669"/>
    <property type="project" value="InterPro"/>
</dbReference>
<evidence type="ECO:0000256" key="5">
    <source>
        <dbReference type="ARBA" id="ARBA00024042"/>
    </source>
</evidence>
<reference evidence="10" key="1">
    <citation type="submission" date="2023-07" db="EMBL/GenBank/DDBJ databases">
        <title>Genomic characterization of faba bean (Vicia faba) microsymbionts in Mexican soils.</title>
        <authorList>
            <person name="Rivera Orduna F.N."/>
            <person name="Guevara-Luna J."/>
            <person name="Yan J."/>
            <person name="Arroyo-Herrera I."/>
            <person name="Li Y."/>
            <person name="Vasquez-Murrieta M.S."/>
            <person name="Wang E.T."/>
        </authorList>
    </citation>
    <scope>NUCLEOTIDE SEQUENCE [LARGE SCALE GENOMIC DNA]</scope>
    <source>
        <strain evidence="10">CH6</strain>
    </source>
</reference>
<evidence type="ECO:0000256" key="1">
    <source>
        <dbReference type="ARBA" id="ARBA00001917"/>
    </source>
</evidence>
<dbReference type="SUPFAM" id="SSF51395">
    <property type="entry name" value="FMN-linked oxidoreductases"/>
    <property type="match status" value="1"/>
</dbReference>
<keyword evidence="4 9" id="KW-0560">Oxidoreductase</keyword>
<evidence type="ECO:0000313" key="9">
    <source>
        <dbReference type="EMBL" id="MDR9762086.1"/>
    </source>
</evidence>
<dbReference type="FunFam" id="3.20.20.70:FF:000029">
    <property type="entry name" value="L-lactate dehydrogenase"/>
    <property type="match status" value="1"/>
</dbReference>
<feature type="binding site" evidence="7">
    <location>
        <position position="290"/>
    </location>
    <ligand>
        <name>FMN</name>
        <dbReference type="ChEBI" id="CHEBI:58210"/>
    </ligand>
</feature>
<dbReference type="GO" id="GO:0004459">
    <property type="term" value="F:L-lactate dehydrogenase (NAD+) activity"/>
    <property type="evidence" value="ECO:0007669"/>
    <property type="project" value="TreeGrafter"/>
</dbReference>
<dbReference type="EMBL" id="JAVLSH010000009">
    <property type="protein sequence ID" value="MDR9762086.1"/>
    <property type="molecule type" value="Genomic_DNA"/>
</dbReference>
<evidence type="ECO:0000256" key="3">
    <source>
        <dbReference type="ARBA" id="ARBA00022643"/>
    </source>
</evidence>
<comment type="cofactor">
    <cofactor evidence="1">
        <name>FMN</name>
        <dbReference type="ChEBI" id="CHEBI:58210"/>
    </cofactor>
</comment>
<dbReference type="InterPro" id="IPR012133">
    <property type="entry name" value="Alpha-hydoxy_acid_DH_FMN"/>
</dbReference>
<comment type="caution">
    <text evidence="9">The sequence shown here is derived from an EMBL/GenBank/DDBJ whole genome shotgun (WGS) entry which is preliminary data.</text>
</comment>
<feature type="domain" description="FMN hydroxy acid dehydrogenase" evidence="8">
    <location>
        <begin position="13"/>
        <end position="395"/>
    </location>
</feature>
<dbReference type="PROSITE" id="PS51349">
    <property type="entry name" value="FMN_HYDROXY_ACID_DH_2"/>
    <property type="match status" value="1"/>
</dbReference>
<evidence type="ECO:0000313" key="10">
    <source>
        <dbReference type="Proteomes" id="UP001269402"/>
    </source>
</evidence>
<evidence type="ECO:0000259" key="8">
    <source>
        <dbReference type="PROSITE" id="PS51349"/>
    </source>
</evidence>
<dbReference type="PROSITE" id="PS00557">
    <property type="entry name" value="FMN_HYDROXY_ACID_DH_1"/>
    <property type="match status" value="1"/>
</dbReference>
<dbReference type="CDD" id="cd02809">
    <property type="entry name" value="alpha_hydroxyacid_oxid_FMN"/>
    <property type="match status" value="1"/>
</dbReference>
<feature type="binding site" evidence="7">
    <location>
        <position position="268"/>
    </location>
    <ligand>
        <name>FMN</name>
        <dbReference type="ChEBI" id="CHEBI:58210"/>
    </ligand>
</feature>
<dbReference type="PANTHER" id="PTHR10578:SF107">
    <property type="entry name" value="2-HYDROXYACID OXIDASE 1"/>
    <property type="match status" value="1"/>
</dbReference>
<evidence type="ECO:0000256" key="4">
    <source>
        <dbReference type="ARBA" id="ARBA00023002"/>
    </source>
</evidence>
<dbReference type="InterPro" id="IPR013785">
    <property type="entry name" value="Aldolase_TIM"/>
</dbReference>
<dbReference type="InterPro" id="IPR037396">
    <property type="entry name" value="FMN_HAD"/>
</dbReference>
<feature type="binding site" evidence="7">
    <location>
        <position position="141"/>
    </location>
    <ligand>
        <name>FMN</name>
        <dbReference type="ChEBI" id="CHEBI:58210"/>
    </ligand>
</feature>
<dbReference type="GO" id="GO:0005886">
    <property type="term" value="C:plasma membrane"/>
    <property type="evidence" value="ECO:0007669"/>
    <property type="project" value="TreeGrafter"/>
</dbReference>
<sequence>MKVSSLQSRRSTRLAQAMLCLDDFEPKAKRHLPKPLYAYISGGTETNASLRNNLEAFQAYAFRPRILRDVSKRSTETTLFGQTYAAPFGIAPMGISALMAYRGDIILAAGAAQVGIPMIMSGSSLIRLEEVIAAAPASWFQAYLPGEPERIDALVDRVAAAGFSTLLLTVDTATLPNRENNIRAGFSTPLRPSLALAWQGVSHPQWTIGTFLRTVARHGIPHFENSYATRGAPIIASNVTRDFGRRDHLNWSHLERIRSRWSGKLIVKGILHPDDAARAVETGADGVIVSNHGGRQLDGAISPLAALPEIVERLGDTIPVMIDGGFRRGTDIIKALALGARFVFVGRPFLYAAAVAGLPGVLRAADILKSELHSNMALLGVTTIEQVSRGHLVPA</sequence>
<feature type="binding site" evidence="7">
    <location>
        <position position="143"/>
    </location>
    <ligand>
        <name>glyoxylate</name>
        <dbReference type="ChEBI" id="CHEBI:36655"/>
    </ligand>
</feature>
<dbReference type="PIRSF" id="PIRSF000138">
    <property type="entry name" value="Al-hdrx_acd_dh"/>
    <property type="match status" value="1"/>
</dbReference>
<dbReference type="InterPro" id="IPR008259">
    <property type="entry name" value="FMN_hydac_DH_AS"/>
</dbReference>
<keyword evidence="3 7" id="KW-0288">FMN</keyword>
<feature type="binding site" evidence="7">
    <location>
        <position position="39"/>
    </location>
    <ligand>
        <name>glyoxylate</name>
        <dbReference type="ChEBI" id="CHEBI:36655"/>
    </ligand>
</feature>
<evidence type="ECO:0000256" key="7">
    <source>
        <dbReference type="PIRSR" id="PIRSR000138-2"/>
    </source>
</evidence>
<feature type="binding site" evidence="7">
    <location>
        <position position="178"/>
    </location>
    <ligand>
        <name>glyoxylate</name>
        <dbReference type="ChEBI" id="CHEBI:36655"/>
    </ligand>
</feature>
<dbReference type="Proteomes" id="UP001269402">
    <property type="component" value="Unassembled WGS sequence"/>
</dbReference>
<feature type="binding site" evidence="7">
    <location>
        <begin position="92"/>
        <end position="94"/>
    </location>
    <ligand>
        <name>FMN</name>
        <dbReference type="ChEBI" id="CHEBI:58210"/>
    </ligand>
</feature>
<evidence type="ECO:0000256" key="2">
    <source>
        <dbReference type="ARBA" id="ARBA00022630"/>
    </source>
</evidence>
<feature type="binding site" evidence="7">
    <location>
        <position position="121"/>
    </location>
    <ligand>
        <name>FMN</name>
        <dbReference type="ChEBI" id="CHEBI:58210"/>
    </ligand>
</feature>
<dbReference type="EC" id="1.-.-.-" evidence="9"/>
<keyword evidence="2 7" id="KW-0285">Flavoprotein</keyword>
<accession>A0AAW8P526</accession>
<feature type="binding site" evidence="7">
    <location>
        <begin position="323"/>
        <end position="327"/>
    </location>
    <ligand>
        <name>FMN</name>
        <dbReference type="ChEBI" id="CHEBI:58210"/>
    </ligand>
</feature>
<feature type="binding site" evidence="7">
    <location>
        <begin position="346"/>
        <end position="347"/>
    </location>
    <ligand>
        <name>FMN</name>
        <dbReference type="ChEBI" id="CHEBI:58210"/>
    </ligand>
</feature>
<keyword evidence="10" id="KW-1185">Reference proteome</keyword>
<organism evidence="9 10">
    <name type="scientific">Rhizobium redzepovicii</name>
    <dbReference type="NCBI Taxonomy" id="2867518"/>
    <lineage>
        <taxon>Bacteria</taxon>
        <taxon>Pseudomonadati</taxon>
        <taxon>Pseudomonadota</taxon>
        <taxon>Alphaproteobacteria</taxon>
        <taxon>Hyphomicrobiales</taxon>
        <taxon>Rhizobiaceae</taxon>
        <taxon>Rhizobium/Agrobacterium group</taxon>
        <taxon>Rhizobium</taxon>
    </lineage>
</organism>
<name>A0AAW8P526_9HYPH</name>
<feature type="active site" description="Proton acceptor" evidence="6">
    <location>
        <position position="292"/>
    </location>
</feature>
<feature type="binding site" evidence="7">
    <location>
        <position position="169"/>
    </location>
    <ligand>
        <name>FMN</name>
        <dbReference type="ChEBI" id="CHEBI:58210"/>
    </ligand>
</feature>
<dbReference type="Pfam" id="PF01070">
    <property type="entry name" value="FMN_dh"/>
    <property type="match status" value="1"/>
</dbReference>
<evidence type="ECO:0000256" key="6">
    <source>
        <dbReference type="PIRSR" id="PIRSR000138-1"/>
    </source>
</evidence>
<proteinExistence type="inferred from homology"/>
<dbReference type="GO" id="GO:0009060">
    <property type="term" value="P:aerobic respiration"/>
    <property type="evidence" value="ECO:0007669"/>
    <property type="project" value="TreeGrafter"/>
</dbReference>
<dbReference type="PANTHER" id="PTHR10578">
    <property type="entry name" value="S -2-HYDROXY-ACID OXIDASE-RELATED"/>
    <property type="match status" value="1"/>
</dbReference>
<feature type="binding site" evidence="7">
    <location>
        <position position="292"/>
    </location>
    <ligand>
        <name>glyoxylate</name>
        <dbReference type="ChEBI" id="CHEBI:36655"/>
    </ligand>
</feature>
<gene>
    <name evidence="9" type="ORF">RJJ37_20995</name>
</gene>
<dbReference type="InterPro" id="IPR000262">
    <property type="entry name" value="FMN-dep_DH"/>
</dbReference>
<dbReference type="Gene3D" id="3.20.20.70">
    <property type="entry name" value="Aldolase class I"/>
    <property type="match status" value="1"/>
</dbReference>